<dbReference type="AlphaFoldDB" id="A0A840RUG2"/>
<dbReference type="InterPro" id="IPR050390">
    <property type="entry name" value="C5-Methyltransferase"/>
</dbReference>
<gene>
    <name evidence="8" type="ORF">HNR39_002644</name>
</gene>
<dbReference type="PRINTS" id="PR00105">
    <property type="entry name" value="C5METTRFRASE"/>
</dbReference>
<keyword evidence="4 7" id="KW-0949">S-adenosyl-L-methionine</keyword>
<dbReference type="Gene3D" id="3.40.50.150">
    <property type="entry name" value="Vaccinia Virus protein VP39"/>
    <property type="match status" value="1"/>
</dbReference>
<dbReference type="Proteomes" id="UP000571084">
    <property type="component" value="Unassembled WGS sequence"/>
</dbReference>
<evidence type="ECO:0000313" key="8">
    <source>
        <dbReference type="EMBL" id="MBB5200802.1"/>
    </source>
</evidence>
<dbReference type="PANTHER" id="PTHR10629:SF52">
    <property type="entry name" value="DNA (CYTOSINE-5)-METHYLTRANSFERASE 1"/>
    <property type="match status" value="1"/>
</dbReference>
<evidence type="ECO:0000256" key="2">
    <source>
        <dbReference type="ARBA" id="ARBA00022603"/>
    </source>
</evidence>
<organism evidence="8 9">
    <name type="scientific">Glaciimonas immobilis</name>
    <dbReference type="NCBI Taxonomy" id="728004"/>
    <lineage>
        <taxon>Bacteria</taxon>
        <taxon>Pseudomonadati</taxon>
        <taxon>Pseudomonadota</taxon>
        <taxon>Betaproteobacteria</taxon>
        <taxon>Burkholderiales</taxon>
        <taxon>Oxalobacteraceae</taxon>
        <taxon>Glaciimonas</taxon>
    </lineage>
</organism>
<evidence type="ECO:0000256" key="4">
    <source>
        <dbReference type="ARBA" id="ARBA00022691"/>
    </source>
</evidence>
<comment type="similarity">
    <text evidence="7">Belongs to the class I-like SAM-binding methyltransferase superfamily. C5-methyltransferase family.</text>
</comment>
<feature type="active site" evidence="7">
    <location>
        <position position="90"/>
    </location>
</feature>
<dbReference type="Pfam" id="PF00145">
    <property type="entry name" value="DNA_methylase"/>
    <property type="match status" value="1"/>
</dbReference>
<accession>A0A840RUG2</accession>
<evidence type="ECO:0000256" key="5">
    <source>
        <dbReference type="ARBA" id="ARBA00022747"/>
    </source>
</evidence>
<proteinExistence type="inferred from homology"/>
<dbReference type="PANTHER" id="PTHR10629">
    <property type="entry name" value="CYTOSINE-SPECIFIC METHYLTRANSFERASE"/>
    <property type="match status" value="1"/>
</dbReference>
<evidence type="ECO:0000256" key="6">
    <source>
        <dbReference type="ARBA" id="ARBA00047422"/>
    </source>
</evidence>
<dbReference type="GO" id="GO:0044027">
    <property type="term" value="P:negative regulation of gene expression via chromosomal CpG island methylation"/>
    <property type="evidence" value="ECO:0007669"/>
    <property type="project" value="TreeGrafter"/>
</dbReference>
<dbReference type="InterPro" id="IPR001525">
    <property type="entry name" value="C5_MeTfrase"/>
</dbReference>
<dbReference type="PROSITE" id="PS51679">
    <property type="entry name" value="SAM_MT_C5"/>
    <property type="match status" value="1"/>
</dbReference>
<sequence>MNGLVNQQRNGEGLRELALFAGAGGGILGGHLLGWRTVCAVEYNAYARSVLLARQNDGTLSPFPVWDDVRTFDGKPWRGRVDVVSGGFPCQDISAAGKGAGLEGERSGLWSEFARIIREVQPRRVFVENSPMLTSRGLGKVLGDLAEMGFDAKWGVLGPGGFGAVHRRERIWILADAEWDQQSREESCFRKIGRMGWKHESMATYGNWESSLRELRGMDDVVARSVDRTDAIRNGQVPFVAATAWRVLA</sequence>
<dbReference type="EC" id="2.1.1.37" evidence="1"/>
<keyword evidence="5" id="KW-0680">Restriction system</keyword>
<dbReference type="GO" id="GO:0009307">
    <property type="term" value="P:DNA restriction-modification system"/>
    <property type="evidence" value="ECO:0007669"/>
    <property type="project" value="UniProtKB-KW"/>
</dbReference>
<dbReference type="GO" id="GO:0032259">
    <property type="term" value="P:methylation"/>
    <property type="evidence" value="ECO:0007669"/>
    <property type="project" value="UniProtKB-KW"/>
</dbReference>
<dbReference type="RefSeq" id="WP_168055745.1">
    <property type="nucleotide sequence ID" value="NZ_JAAOZT010000007.1"/>
</dbReference>
<evidence type="ECO:0000313" key="9">
    <source>
        <dbReference type="Proteomes" id="UP000571084"/>
    </source>
</evidence>
<dbReference type="GO" id="GO:0003677">
    <property type="term" value="F:DNA binding"/>
    <property type="evidence" value="ECO:0007669"/>
    <property type="project" value="TreeGrafter"/>
</dbReference>
<dbReference type="PROSITE" id="PS00094">
    <property type="entry name" value="C5_MTASE_1"/>
    <property type="match status" value="1"/>
</dbReference>
<dbReference type="SUPFAM" id="SSF53335">
    <property type="entry name" value="S-adenosyl-L-methionine-dependent methyltransferases"/>
    <property type="match status" value="1"/>
</dbReference>
<keyword evidence="9" id="KW-1185">Reference proteome</keyword>
<evidence type="ECO:0000256" key="3">
    <source>
        <dbReference type="ARBA" id="ARBA00022679"/>
    </source>
</evidence>
<dbReference type="EMBL" id="JACHHQ010000005">
    <property type="protein sequence ID" value="MBB5200802.1"/>
    <property type="molecule type" value="Genomic_DNA"/>
</dbReference>
<evidence type="ECO:0000256" key="7">
    <source>
        <dbReference type="PROSITE-ProRule" id="PRU01016"/>
    </source>
</evidence>
<name>A0A840RUG2_9BURK</name>
<keyword evidence="3 7" id="KW-0808">Transferase</keyword>
<comment type="catalytic activity">
    <reaction evidence="6">
        <text>a 2'-deoxycytidine in DNA + S-adenosyl-L-methionine = a 5-methyl-2'-deoxycytidine in DNA + S-adenosyl-L-homocysteine + H(+)</text>
        <dbReference type="Rhea" id="RHEA:13681"/>
        <dbReference type="Rhea" id="RHEA-COMP:11369"/>
        <dbReference type="Rhea" id="RHEA-COMP:11370"/>
        <dbReference type="ChEBI" id="CHEBI:15378"/>
        <dbReference type="ChEBI" id="CHEBI:57856"/>
        <dbReference type="ChEBI" id="CHEBI:59789"/>
        <dbReference type="ChEBI" id="CHEBI:85452"/>
        <dbReference type="ChEBI" id="CHEBI:85454"/>
        <dbReference type="EC" id="2.1.1.37"/>
    </reaction>
</comment>
<evidence type="ECO:0000256" key="1">
    <source>
        <dbReference type="ARBA" id="ARBA00011975"/>
    </source>
</evidence>
<keyword evidence="2 7" id="KW-0489">Methyltransferase</keyword>
<dbReference type="InterPro" id="IPR018117">
    <property type="entry name" value="C5_DNA_meth_AS"/>
</dbReference>
<dbReference type="GO" id="GO:0003886">
    <property type="term" value="F:DNA (cytosine-5-)-methyltransferase activity"/>
    <property type="evidence" value="ECO:0007669"/>
    <property type="project" value="UniProtKB-EC"/>
</dbReference>
<reference evidence="8 9" key="1">
    <citation type="submission" date="2020-08" db="EMBL/GenBank/DDBJ databases">
        <title>Genomic Encyclopedia of Type Strains, Phase IV (KMG-IV): sequencing the most valuable type-strain genomes for metagenomic binning, comparative biology and taxonomic classification.</title>
        <authorList>
            <person name="Goeker M."/>
        </authorList>
    </citation>
    <scope>NUCLEOTIDE SEQUENCE [LARGE SCALE GENOMIC DNA]</scope>
    <source>
        <strain evidence="8 9">DSM 23240</strain>
    </source>
</reference>
<protein>
    <recommendedName>
        <fullName evidence="1">DNA (cytosine-5-)-methyltransferase</fullName>
        <ecNumber evidence="1">2.1.1.37</ecNumber>
    </recommendedName>
</protein>
<comment type="caution">
    <text evidence="8">The sequence shown here is derived from an EMBL/GenBank/DDBJ whole genome shotgun (WGS) entry which is preliminary data.</text>
</comment>
<dbReference type="InterPro" id="IPR029063">
    <property type="entry name" value="SAM-dependent_MTases_sf"/>
</dbReference>